<dbReference type="STRING" id="589865.DaAHT2_0673"/>
<dbReference type="RefSeq" id="WP_013162907.1">
    <property type="nucleotide sequence ID" value="NC_014216.1"/>
</dbReference>
<dbReference type="GO" id="GO:0000155">
    <property type="term" value="F:phosphorelay sensor kinase activity"/>
    <property type="evidence" value="ECO:0007669"/>
    <property type="project" value="UniProtKB-ARBA"/>
</dbReference>
<feature type="transmembrane region" description="Helical" evidence="7">
    <location>
        <begin position="23"/>
        <end position="45"/>
    </location>
</feature>
<evidence type="ECO:0000256" key="1">
    <source>
        <dbReference type="ARBA" id="ARBA00000085"/>
    </source>
</evidence>
<protein>
    <recommendedName>
        <fullName evidence="2">histidine kinase</fullName>
        <ecNumber evidence="2">2.7.13.3</ecNumber>
    </recommendedName>
</protein>
<dbReference type="InterPro" id="IPR036641">
    <property type="entry name" value="HPT_dom_sf"/>
</dbReference>
<dbReference type="FunFam" id="3.30.565.10:FF:000016">
    <property type="entry name" value="Chemotaxis protein CheA, putative"/>
    <property type="match status" value="1"/>
</dbReference>
<dbReference type="InterPro" id="IPR004358">
    <property type="entry name" value="Sig_transdc_His_kin-like_C"/>
</dbReference>
<dbReference type="SUPFAM" id="SSF47226">
    <property type="entry name" value="Histidine-containing phosphotransfer domain, HPT domain"/>
    <property type="match status" value="1"/>
</dbReference>
<dbReference type="AlphaFoldDB" id="D6Z1C2"/>
<dbReference type="OrthoDB" id="9813903at2"/>
<feature type="modified residue" description="Phosphohistidine" evidence="6">
    <location>
        <position position="461"/>
    </location>
</feature>
<dbReference type="InterPro" id="IPR036890">
    <property type="entry name" value="HATPase_C_sf"/>
</dbReference>
<dbReference type="Pfam" id="PF01627">
    <property type="entry name" value="Hpt"/>
    <property type="match status" value="1"/>
</dbReference>
<dbReference type="HOGENOM" id="CLU_358155_0_0_7"/>
<evidence type="ECO:0000256" key="6">
    <source>
        <dbReference type="PROSITE-ProRule" id="PRU00110"/>
    </source>
</evidence>
<evidence type="ECO:0000256" key="5">
    <source>
        <dbReference type="ARBA" id="ARBA00022777"/>
    </source>
</evidence>
<sequence length="782" mass="88782">MTPPPAWRQWLSNSDPERVRGRFMGIVFCCLLLTSLPAMVLFHHYQLQTSEAMIRDQGYGVLANYITQTRDSIEKGQRKSFALVMDNIAQLEGVVATTLYDRDGLMNYRSGKVTVGIPFVRDSQGNLINPNEELYRQTRGMFLRDDWNLEDRSNSPSGRQHLRQVAGQPCADCHFQLDQGISFNDRGRAEALGSRTAHFYERIPVDSQCLVCHTNWRVGELAGVLGVSMDKGAFLSQAHENTRRLIYFLLLNAALILAVTFLVATMYRQILVTRQQLTEKSGRLSGLLDNSGQGFLSFGPDLRVEPEYSRECETLLGAELSGKPITELLCSANEPEAGRLGDNIRRIFETPDEFKRETLLSLLPGHFQLNDRELEVDYRLIGERLMMLVITDITEKLRLESQVAEEQTRLRLIVCAATESAELFEVLDDYRRFGQQELPRLLDAAAGDRESAINEIYRQVHTFKGLFGQLEFIHLPRSLHQLETELRQDQEKAGQTPDPREWQHQMQQADAALEQDLLILRETLGEAFFTRRGQLLLAAEEVEMLENLAERLLHGQGPSLDSEETQTMLRRLQRLRYVPFRNLLAGHAKAAQKLAERREKELAPIEIDDQDLLVAPEIYAPFSKSLVHLFRNAVDHGLETPEERWEQDKEEEGHLHCLVRQEGDEIILEISDDGRGLDAESIRRKAVELGRLSADQAAAAQPAELHLLIFDDQFTTKDQADELSGRGVGLAAVKAETERLGGRIEVTSTPGQGTTFRFRLPYLEKKPINITAEESDEQRQAQ</sequence>
<dbReference type="SUPFAM" id="SSF55874">
    <property type="entry name" value="ATPase domain of HSP90 chaperone/DNA topoisomerase II/histidine kinase"/>
    <property type="match status" value="1"/>
</dbReference>
<evidence type="ECO:0000256" key="7">
    <source>
        <dbReference type="SAM" id="Phobius"/>
    </source>
</evidence>
<keyword evidence="7" id="KW-0472">Membrane</keyword>
<keyword evidence="5 10" id="KW-0418">Kinase</keyword>
<name>D6Z1C2_DESAT</name>
<dbReference type="Gene3D" id="3.30.565.10">
    <property type="entry name" value="Histidine kinase-like ATPase, C-terminal domain"/>
    <property type="match status" value="1"/>
</dbReference>
<evidence type="ECO:0000259" key="8">
    <source>
        <dbReference type="PROSITE" id="PS50109"/>
    </source>
</evidence>
<dbReference type="Pfam" id="PF02518">
    <property type="entry name" value="HATPase_c"/>
    <property type="match status" value="1"/>
</dbReference>
<feature type="domain" description="HPt" evidence="9">
    <location>
        <begin position="419"/>
        <end position="523"/>
    </location>
</feature>
<dbReference type="PROSITE" id="PS50894">
    <property type="entry name" value="HPT"/>
    <property type="match status" value="1"/>
</dbReference>
<keyword evidence="7" id="KW-0812">Transmembrane</keyword>
<dbReference type="InterPro" id="IPR008207">
    <property type="entry name" value="Sig_transdc_His_kin_Hpt_dom"/>
</dbReference>
<evidence type="ECO:0000313" key="11">
    <source>
        <dbReference type="Proteomes" id="UP000001508"/>
    </source>
</evidence>
<dbReference type="PRINTS" id="PR00344">
    <property type="entry name" value="BCTRLSENSOR"/>
</dbReference>
<gene>
    <name evidence="10" type="ordered locus">DaAHT2_0673</name>
</gene>
<dbReference type="InterPro" id="IPR003594">
    <property type="entry name" value="HATPase_dom"/>
</dbReference>
<dbReference type="Gene3D" id="1.20.120.160">
    <property type="entry name" value="HPT domain"/>
    <property type="match status" value="1"/>
</dbReference>
<evidence type="ECO:0000256" key="3">
    <source>
        <dbReference type="ARBA" id="ARBA00022553"/>
    </source>
</evidence>
<dbReference type="PANTHER" id="PTHR43395:SF1">
    <property type="entry name" value="CHEMOTAXIS PROTEIN CHEA"/>
    <property type="match status" value="1"/>
</dbReference>
<comment type="catalytic activity">
    <reaction evidence="1">
        <text>ATP + protein L-histidine = ADP + protein N-phospho-L-histidine.</text>
        <dbReference type="EC" id="2.7.13.3"/>
    </reaction>
</comment>
<dbReference type="Gene3D" id="3.30.450.20">
    <property type="entry name" value="PAS domain"/>
    <property type="match status" value="1"/>
</dbReference>
<dbReference type="KEGG" id="dak:DaAHT2_0673"/>
<feature type="transmembrane region" description="Helical" evidence="7">
    <location>
        <begin position="245"/>
        <end position="267"/>
    </location>
</feature>
<dbReference type="EC" id="2.7.13.3" evidence="2"/>
<reference evidence="11" key="1">
    <citation type="submission" date="2010-02" db="EMBL/GenBank/DDBJ databases">
        <title>Complete sequence of Desulfurivibrio alkaliphilus AHT2.</title>
        <authorList>
            <consortium name="US DOE Joint Genome Institute"/>
            <person name="Pitluck S."/>
            <person name="Chertkov O."/>
            <person name="Detter J.C."/>
            <person name="Han C."/>
            <person name="Tapia R."/>
            <person name="Larimer F."/>
            <person name="Land M."/>
            <person name="Hauser L."/>
            <person name="Kyrpides N."/>
            <person name="Mikhailova N."/>
            <person name="Sorokin D.Y."/>
            <person name="Muyzer G."/>
            <person name="Woyke T."/>
        </authorList>
    </citation>
    <scope>NUCLEOTIDE SEQUENCE [LARGE SCALE GENOMIC DNA]</scope>
    <source>
        <strain evidence="11">DSM 19089 / UNIQEM U267 / AHT2</strain>
    </source>
</reference>
<dbReference type="PROSITE" id="PS50109">
    <property type="entry name" value="HIS_KIN"/>
    <property type="match status" value="1"/>
</dbReference>
<feature type="domain" description="Histidine kinase" evidence="8">
    <location>
        <begin position="626"/>
        <end position="764"/>
    </location>
</feature>
<dbReference type="InterPro" id="IPR005467">
    <property type="entry name" value="His_kinase_dom"/>
</dbReference>
<proteinExistence type="predicted"/>
<dbReference type="InterPro" id="IPR051315">
    <property type="entry name" value="Bact_Chemotaxis_CheA"/>
</dbReference>
<keyword evidence="4 10" id="KW-0808">Transferase</keyword>
<dbReference type="SMART" id="SM00387">
    <property type="entry name" value="HATPase_c"/>
    <property type="match status" value="1"/>
</dbReference>
<dbReference type="EMBL" id="CP001940">
    <property type="protein sequence ID" value="ADH85377.1"/>
    <property type="molecule type" value="Genomic_DNA"/>
</dbReference>
<evidence type="ECO:0000259" key="9">
    <source>
        <dbReference type="PROSITE" id="PS50894"/>
    </source>
</evidence>
<dbReference type="eggNOG" id="COG0643">
    <property type="taxonomic scope" value="Bacteria"/>
</dbReference>
<dbReference type="Proteomes" id="UP000001508">
    <property type="component" value="Chromosome"/>
</dbReference>
<dbReference type="PANTHER" id="PTHR43395">
    <property type="entry name" value="SENSOR HISTIDINE KINASE CHEA"/>
    <property type="match status" value="1"/>
</dbReference>
<keyword evidence="7" id="KW-1133">Transmembrane helix</keyword>
<organism evidence="10 11">
    <name type="scientific">Desulfurivibrio alkaliphilus (strain DSM 19089 / UNIQEM U267 / AHT2)</name>
    <dbReference type="NCBI Taxonomy" id="589865"/>
    <lineage>
        <taxon>Bacteria</taxon>
        <taxon>Pseudomonadati</taxon>
        <taxon>Thermodesulfobacteriota</taxon>
        <taxon>Desulfobulbia</taxon>
        <taxon>Desulfobulbales</taxon>
        <taxon>Desulfobulbaceae</taxon>
        <taxon>Desulfurivibrio</taxon>
    </lineage>
</organism>
<dbReference type="InParanoid" id="D6Z1C2"/>
<accession>D6Z1C2</accession>
<evidence type="ECO:0000313" key="10">
    <source>
        <dbReference type="EMBL" id="ADH85377.1"/>
    </source>
</evidence>
<keyword evidence="11" id="KW-1185">Reference proteome</keyword>
<evidence type="ECO:0000256" key="2">
    <source>
        <dbReference type="ARBA" id="ARBA00012438"/>
    </source>
</evidence>
<evidence type="ECO:0000256" key="4">
    <source>
        <dbReference type="ARBA" id="ARBA00022679"/>
    </source>
</evidence>
<keyword evidence="3 6" id="KW-0597">Phosphoprotein</keyword>